<dbReference type="EMBL" id="CP044108">
    <property type="protein sequence ID" value="QEU11955.1"/>
    <property type="molecule type" value="Genomic_DNA"/>
</dbReference>
<evidence type="ECO:0000256" key="2">
    <source>
        <dbReference type="ARBA" id="ARBA00010616"/>
    </source>
</evidence>
<comment type="pathway">
    <text evidence="1">Protein degradation; proteasomal Pup-dependent pathway.</text>
</comment>
<evidence type="ECO:0000256" key="4">
    <source>
        <dbReference type="ARBA" id="ARBA00032321"/>
    </source>
</evidence>
<feature type="region of interest" description="Disordered" evidence="5">
    <location>
        <begin position="1"/>
        <end position="31"/>
    </location>
</feature>
<keyword evidence="7" id="KW-1185">Reference proteome</keyword>
<dbReference type="Pfam" id="PF05639">
    <property type="entry name" value="Pup"/>
    <property type="match status" value="1"/>
</dbReference>
<comment type="similarity">
    <text evidence="2">Belongs to the prokaryotic ubiquitin-like protein family.</text>
</comment>
<dbReference type="NCBIfam" id="TIGR03687">
    <property type="entry name" value="pupylate_cterm"/>
    <property type="match status" value="1"/>
</dbReference>
<accession>A0ABX6A5N2</accession>
<sequence length="65" mass="6841">MRMTQSHIHGSGGGDDHQDEPLAAQGSGQIQASIASSDDLLDEIDLVLESNAESFVKSFVQKGGQ</sequence>
<proteinExistence type="inferred from homology"/>
<evidence type="ECO:0000313" key="7">
    <source>
        <dbReference type="Proteomes" id="UP000323865"/>
    </source>
</evidence>
<dbReference type="InterPro" id="IPR008515">
    <property type="entry name" value="Ubiquitin-like_Pup"/>
</dbReference>
<evidence type="ECO:0000313" key="6">
    <source>
        <dbReference type="EMBL" id="QEU11955.1"/>
    </source>
</evidence>
<dbReference type="Proteomes" id="UP000323865">
    <property type="component" value="Chromosome"/>
</dbReference>
<protein>
    <recommendedName>
        <fullName evidence="3">Prokaryotic ubiquitin-like protein Pup</fullName>
    </recommendedName>
    <alternativeName>
        <fullName evidence="4">Bacterial ubiquitin-like modifier</fullName>
    </alternativeName>
</protein>
<name>A0ABX6A5N2_9MICO</name>
<evidence type="ECO:0000256" key="3">
    <source>
        <dbReference type="ARBA" id="ARBA00016748"/>
    </source>
</evidence>
<evidence type="ECO:0000256" key="1">
    <source>
        <dbReference type="ARBA" id="ARBA00004707"/>
    </source>
</evidence>
<evidence type="ECO:0000256" key="5">
    <source>
        <dbReference type="SAM" id="MobiDB-lite"/>
    </source>
</evidence>
<gene>
    <name evidence="6" type="ORF">FOB48_06345</name>
</gene>
<organism evidence="6 7">
    <name type="scientific">Dermabacter vaginalis</name>
    <dbReference type="NCBI Taxonomy" id="1630135"/>
    <lineage>
        <taxon>Bacteria</taxon>
        <taxon>Bacillati</taxon>
        <taxon>Actinomycetota</taxon>
        <taxon>Actinomycetes</taxon>
        <taxon>Micrococcales</taxon>
        <taxon>Dermabacteraceae</taxon>
        <taxon>Dermabacter</taxon>
    </lineage>
</organism>
<reference evidence="6 7" key="1">
    <citation type="submission" date="2019-09" db="EMBL/GenBank/DDBJ databases">
        <title>FDA dAtabase for Regulatory Grade micrObial Sequences (FDA-ARGOS): Supporting development and validation of Infectious Disease Dx tests.</title>
        <authorList>
            <person name="Sciortino C."/>
            <person name="Tallon L."/>
            <person name="Sadzewicz L."/>
            <person name="Vavikolanu K."/>
            <person name="Mehta A."/>
            <person name="Aluvathingal J."/>
            <person name="Nadendla S."/>
            <person name="Nandy P."/>
            <person name="Geyer C."/>
            <person name="Yan Y."/>
            <person name="Sichtig H."/>
        </authorList>
    </citation>
    <scope>NUCLEOTIDE SEQUENCE [LARGE SCALE GENOMIC DNA]</scope>
    <source>
        <strain evidence="6 7">FDAARGOS_640</strain>
    </source>
</reference>